<reference evidence="2 3" key="1">
    <citation type="submission" date="2016-01" db="EMBL/GenBank/DDBJ databases">
        <authorList>
            <person name="Manzoor S."/>
        </authorList>
    </citation>
    <scope>NUCLEOTIDE SEQUENCE [LARGE SCALE GENOMIC DNA]</scope>
    <source>
        <strain evidence="2">Methanoculleus sp MAB1</strain>
    </source>
</reference>
<sequence>MHPCGKFALMGLAPSPYRALSGNLTPSSGVRPSDPRRGSSWRYPGVVQDCGLPERTGGGIEQRSIFKCPDARDLKGLISPKPQNVWEYSRGSVA</sequence>
<proteinExistence type="predicted"/>
<evidence type="ECO:0000313" key="2">
    <source>
        <dbReference type="EMBL" id="CVK31535.1"/>
    </source>
</evidence>
<feature type="region of interest" description="Disordered" evidence="1">
    <location>
        <begin position="21"/>
        <end position="44"/>
    </location>
</feature>
<dbReference type="Proteomes" id="UP000069850">
    <property type="component" value="Chromosome 1"/>
</dbReference>
<dbReference type="EMBL" id="LT158599">
    <property type="protein sequence ID" value="CVK31535.1"/>
    <property type="molecule type" value="Genomic_DNA"/>
</dbReference>
<dbReference type="AlphaFoldDB" id="A0A0X3BJ60"/>
<name>A0A0X3BJ60_9EURY</name>
<gene>
    <name evidence="2" type="ORF">MMAB1_0318</name>
</gene>
<accession>A0A0X3BJ60</accession>
<evidence type="ECO:0000313" key="3">
    <source>
        <dbReference type="Proteomes" id="UP000069850"/>
    </source>
</evidence>
<dbReference type="KEGG" id="mema:MMAB1_0318"/>
<evidence type="ECO:0000256" key="1">
    <source>
        <dbReference type="SAM" id="MobiDB-lite"/>
    </source>
</evidence>
<protein>
    <submittedName>
        <fullName evidence="2">Uncharacterized protein</fullName>
    </submittedName>
</protein>
<organism evidence="2 3">
    <name type="scientific">Methanoculleus bourgensis</name>
    <dbReference type="NCBI Taxonomy" id="83986"/>
    <lineage>
        <taxon>Archaea</taxon>
        <taxon>Methanobacteriati</taxon>
        <taxon>Methanobacteriota</taxon>
        <taxon>Stenosarchaea group</taxon>
        <taxon>Methanomicrobia</taxon>
        <taxon>Methanomicrobiales</taxon>
        <taxon>Methanomicrobiaceae</taxon>
        <taxon>Methanoculleus</taxon>
    </lineage>
</organism>